<dbReference type="OrthoDB" id="811707at2759"/>
<dbReference type="SMART" id="SM00579">
    <property type="entry name" value="FBD"/>
    <property type="match status" value="1"/>
</dbReference>
<dbReference type="EMBL" id="BMAC01001129">
    <property type="protein sequence ID" value="GFQ05855.1"/>
    <property type="molecule type" value="Genomic_DNA"/>
</dbReference>
<protein>
    <recommendedName>
        <fullName evidence="1">FBD domain-containing protein</fullName>
    </recommendedName>
</protein>
<name>A0A830DB46_9LAMI</name>
<comment type="caution">
    <text evidence="2">The sequence shown here is derived from an EMBL/GenBank/DDBJ whole genome shotgun (WGS) entry which is preliminary data.</text>
</comment>
<organism evidence="2 3">
    <name type="scientific">Phtheirospermum japonicum</name>
    <dbReference type="NCBI Taxonomy" id="374723"/>
    <lineage>
        <taxon>Eukaryota</taxon>
        <taxon>Viridiplantae</taxon>
        <taxon>Streptophyta</taxon>
        <taxon>Embryophyta</taxon>
        <taxon>Tracheophyta</taxon>
        <taxon>Spermatophyta</taxon>
        <taxon>Magnoliopsida</taxon>
        <taxon>eudicotyledons</taxon>
        <taxon>Gunneridae</taxon>
        <taxon>Pentapetalae</taxon>
        <taxon>asterids</taxon>
        <taxon>lamiids</taxon>
        <taxon>Lamiales</taxon>
        <taxon>Orobanchaceae</taxon>
        <taxon>Orobanchaceae incertae sedis</taxon>
        <taxon>Phtheirospermum</taxon>
    </lineage>
</organism>
<evidence type="ECO:0000313" key="2">
    <source>
        <dbReference type="EMBL" id="GFQ05855.1"/>
    </source>
</evidence>
<proteinExistence type="predicted"/>
<evidence type="ECO:0000313" key="3">
    <source>
        <dbReference type="Proteomes" id="UP000653305"/>
    </source>
</evidence>
<sequence>MEPKQVSVCLASHLRTVRIYQFVGVETQLSILRYILRNAKVLKRMEIHFSNGGDEFETIHRISLFERGSKKCQFAFY</sequence>
<evidence type="ECO:0000259" key="1">
    <source>
        <dbReference type="SMART" id="SM00579"/>
    </source>
</evidence>
<dbReference type="Proteomes" id="UP000653305">
    <property type="component" value="Unassembled WGS sequence"/>
</dbReference>
<dbReference type="InterPro" id="IPR006566">
    <property type="entry name" value="FBD"/>
</dbReference>
<dbReference type="Pfam" id="PF08387">
    <property type="entry name" value="FBD"/>
    <property type="match status" value="1"/>
</dbReference>
<gene>
    <name evidence="2" type="ORF">PHJA_002729500</name>
</gene>
<keyword evidence="3" id="KW-1185">Reference proteome</keyword>
<dbReference type="AlphaFoldDB" id="A0A830DB46"/>
<accession>A0A830DB46</accession>
<feature type="domain" description="FBD" evidence="1">
    <location>
        <begin position="8"/>
        <end position="77"/>
    </location>
</feature>
<reference evidence="2" key="1">
    <citation type="submission" date="2020-07" db="EMBL/GenBank/DDBJ databases">
        <title>Ethylene signaling mediates host invasion by parasitic plants.</title>
        <authorList>
            <person name="Yoshida S."/>
        </authorList>
    </citation>
    <scope>NUCLEOTIDE SEQUENCE</scope>
    <source>
        <strain evidence="2">Okayama</strain>
    </source>
</reference>